<dbReference type="Pfam" id="PF00646">
    <property type="entry name" value="F-box"/>
    <property type="match status" value="1"/>
</dbReference>
<evidence type="ECO:0000256" key="1">
    <source>
        <dbReference type="SAM" id="MobiDB-lite"/>
    </source>
</evidence>
<dbReference type="OrthoDB" id="2322499at2759"/>
<dbReference type="EMBL" id="KN880808">
    <property type="protein sequence ID" value="KIY62231.1"/>
    <property type="molecule type" value="Genomic_DNA"/>
</dbReference>
<feature type="region of interest" description="Disordered" evidence="1">
    <location>
        <begin position="1"/>
        <end position="23"/>
    </location>
</feature>
<sequence length="393" mass="46378">MSAESTSDGSDTEWESDWEIGWPSDADLDSIDITTTVHSSQAPGSHARRYELKKRKIEAKKTHSAFVVYENERLLMRISRLVEGFDRFPNEILLEIYKYLEPIDLLRLEEVNRRSEGLLETRSMDVDVAWGCARANSRDMPGPFPGMSEQTWANLNFVFMCDFCHIHPVRDIDKYVKLELQCRICEYCIDTHSYTIDELGALRHVAESCGWWKYTLDDRLDVYFVPVIGKWYLYNSPSPTRARIVYRNLVLWNDVFELKKRLLAVPGHERARTLRNYKDEKNALVAHAHRTRLWKDEYIRDQELALQEIIETNLIERGYERELEWTALPHQVRHIPDEVIDNSMYYYRRGMIPSYGRICWERVAKRTMLLAKDARKRIDDLIAMEARASQMVE</sequence>
<evidence type="ECO:0000313" key="3">
    <source>
        <dbReference type="EMBL" id="KIY62231.1"/>
    </source>
</evidence>
<organism evidence="3 4">
    <name type="scientific">Cylindrobasidium torrendii FP15055 ss-10</name>
    <dbReference type="NCBI Taxonomy" id="1314674"/>
    <lineage>
        <taxon>Eukaryota</taxon>
        <taxon>Fungi</taxon>
        <taxon>Dikarya</taxon>
        <taxon>Basidiomycota</taxon>
        <taxon>Agaricomycotina</taxon>
        <taxon>Agaricomycetes</taxon>
        <taxon>Agaricomycetidae</taxon>
        <taxon>Agaricales</taxon>
        <taxon>Marasmiineae</taxon>
        <taxon>Physalacriaceae</taxon>
        <taxon>Cylindrobasidium</taxon>
    </lineage>
</organism>
<evidence type="ECO:0000313" key="4">
    <source>
        <dbReference type="Proteomes" id="UP000054007"/>
    </source>
</evidence>
<evidence type="ECO:0000259" key="2">
    <source>
        <dbReference type="PROSITE" id="PS50181"/>
    </source>
</evidence>
<name>A0A0D7AY97_9AGAR</name>
<dbReference type="InterPro" id="IPR001810">
    <property type="entry name" value="F-box_dom"/>
</dbReference>
<dbReference type="PROSITE" id="PS50181">
    <property type="entry name" value="FBOX"/>
    <property type="match status" value="1"/>
</dbReference>
<protein>
    <recommendedName>
        <fullName evidence="2">F-box domain-containing protein</fullName>
    </recommendedName>
</protein>
<dbReference type="CDD" id="cd09917">
    <property type="entry name" value="F-box_SF"/>
    <property type="match status" value="1"/>
</dbReference>
<gene>
    <name evidence="3" type="ORF">CYLTODRAFT_427068</name>
</gene>
<dbReference type="AlphaFoldDB" id="A0A0D7AY97"/>
<dbReference type="Proteomes" id="UP000054007">
    <property type="component" value="Unassembled WGS sequence"/>
</dbReference>
<feature type="domain" description="F-box" evidence="2">
    <location>
        <begin position="82"/>
        <end position="133"/>
    </location>
</feature>
<keyword evidence="4" id="KW-1185">Reference proteome</keyword>
<dbReference type="SUPFAM" id="SSF81383">
    <property type="entry name" value="F-box domain"/>
    <property type="match status" value="1"/>
</dbReference>
<accession>A0A0D7AY97</accession>
<proteinExistence type="predicted"/>
<dbReference type="InterPro" id="IPR036047">
    <property type="entry name" value="F-box-like_dom_sf"/>
</dbReference>
<reference evidence="3 4" key="1">
    <citation type="journal article" date="2015" name="Fungal Genet. Biol.">
        <title>Evolution of novel wood decay mechanisms in Agaricales revealed by the genome sequences of Fistulina hepatica and Cylindrobasidium torrendii.</title>
        <authorList>
            <person name="Floudas D."/>
            <person name="Held B.W."/>
            <person name="Riley R."/>
            <person name="Nagy L.G."/>
            <person name="Koehler G."/>
            <person name="Ransdell A.S."/>
            <person name="Younus H."/>
            <person name="Chow J."/>
            <person name="Chiniquy J."/>
            <person name="Lipzen A."/>
            <person name="Tritt A."/>
            <person name="Sun H."/>
            <person name="Haridas S."/>
            <person name="LaButti K."/>
            <person name="Ohm R.A."/>
            <person name="Kues U."/>
            <person name="Blanchette R.A."/>
            <person name="Grigoriev I.V."/>
            <person name="Minto R.E."/>
            <person name="Hibbett D.S."/>
        </authorList>
    </citation>
    <scope>NUCLEOTIDE SEQUENCE [LARGE SCALE GENOMIC DNA]</scope>
    <source>
        <strain evidence="3 4">FP15055 ss-10</strain>
    </source>
</reference>
<dbReference type="STRING" id="1314674.A0A0D7AY97"/>